<evidence type="ECO:0000256" key="2">
    <source>
        <dbReference type="SAM" id="Phobius"/>
    </source>
</evidence>
<keyword evidence="2" id="KW-0472">Membrane</keyword>
<reference evidence="3 4" key="1">
    <citation type="submission" date="2019-08" db="EMBL/GenBank/DDBJ databases">
        <title>In-depth cultivation of the pig gut microbiome towards novel bacterial diversity and tailored functional studies.</title>
        <authorList>
            <person name="Wylensek D."/>
            <person name="Hitch T.C.A."/>
            <person name="Clavel T."/>
        </authorList>
    </citation>
    <scope>NUCLEOTIDE SEQUENCE [LARGE SCALE GENOMIC DNA]</scope>
    <source>
        <strain evidence="3 4">Oil-RF-744-WCA-WT-10</strain>
    </source>
</reference>
<dbReference type="EMBL" id="VULT01000020">
    <property type="protein sequence ID" value="MSS18376.1"/>
    <property type="molecule type" value="Genomic_DNA"/>
</dbReference>
<accession>A0A6L5XFV0</accession>
<keyword evidence="4" id="KW-1185">Reference proteome</keyword>
<dbReference type="Proteomes" id="UP000483362">
    <property type="component" value="Unassembled WGS sequence"/>
</dbReference>
<dbReference type="AlphaFoldDB" id="A0A6L5XFV0"/>
<keyword evidence="2" id="KW-1133">Transmembrane helix</keyword>
<comment type="caution">
    <text evidence="3">The sequence shown here is derived from an EMBL/GenBank/DDBJ whole genome shotgun (WGS) entry which is preliminary data.</text>
</comment>
<feature type="transmembrane region" description="Helical" evidence="2">
    <location>
        <begin position="156"/>
        <end position="176"/>
    </location>
</feature>
<name>A0A6L5XFV0_9BACT</name>
<evidence type="ECO:0000313" key="4">
    <source>
        <dbReference type="Proteomes" id="UP000483362"/>
    </source>
</evidence>
<gene>
    <name evidence="3" type="ORF">FYJ29_11485</name>
</gene>
<organism evidence="3 4">
    <name type="scientific">Sodaliphilus pleomorphus</name>
    <dbReference type="NCBI Taxonomy" id="2606626"/>
    <lineage>
        <taxon>Bacteria</taxon>
        <taxon>Pseudomonadati</taxon>
        <taxon>Bacteroidota</taxon>
        <taxon>Bacteroidia</taxon>
        <taxon>Bacteroidales</taxon>
        <taxon>Muribaculaceae</taxon>
        <taxon>Sodaliphilus</taxon>
    </lineage>
</organism>
<feature type="compositionally biased region" description="Low complexity" evidence="1">
    <location>
        <begin position="47"/>
        <end position="61"/>
    </location>
</feature>
<evidence type="ECO:0000256" key="1">
    <source>
        <dbReference type="SAM" id="MobiDB-lite"/>
    </source>
</evidence>
<protein>
    <submittedName>
        <fullName evidence="3">Hydrogenase maturation nickel metallochaperone HypA</fullName>
    </submittedName>
</protein>
<sequence>MELKCPHCGKLLTMSLSELASGNGVVVCPQCLGEFKPQHVDLSGITPSRPKPSASKPSQAAVPRDGAVAYCHHCGKRLPAPRLNYCPYCGHSLGFTGDKAASAPLPVEQPQQHLEQPGGEAQPTVNTNLLNTPLHFRPELHTRDLKEEPASLPVRIVCWLVIVALAALFVFIVYMGNKA</sequence>
<keyword evidence="2" id="KW-0812">Transmembrane</keyword>
<feature type="region of interest" description="Disordered" evidence="1">
    <location>
        <begin position="42"/>
        <end position="61"/>
    </location>
</feature>
<dbReference type="RefSeq" id="WP_154327443.1">
    <property type="nucleotide sequence ID" value="NZ_CP045696.1"/>
</dbReference>
<evidence type="ECO:0000313" key="3">
    <source>
        <dbReference type="EMBL" id="MSS18376.1"/>
    </source>
</evidence>
<proteinExistence type="predicted"/>